<dbReference type="Proteomes" id="UP000604898">
    <property type="component" value="Unassembled WGS sequence"/>
</dbReference>
<proteinExistence type="predicted"/>
<accession>A0ABS1T071</accession>
<name>A0ABS1T071_9GAMM</name>
<dbReference type="RefSeq" id="WP_202721172.1">
    <property type="nucleotide sequence ID" value="NZ_BPEX01000002.1"/>
</dbReference>
<organism evidence="1 2">
    <name type="scientific">Shewanella schlegeliana</name>
    <dbReference type="NCBI Taxonomy" id="190308"/>
    <lineage>
        <taxon>Bacteria</taxon>
        <taxon>Pseudomonadati</taxon>
        <taxon>Pseudomonadota</taxon>
        <taxon>Gammaproteobacteria</taxon>
        <taxon>Alteromonadales</taxon>
        <taxon>Shewanellaceae</taxon>
        <taxon>Shewanella</taxon>
    </lineage>
</organism>
<gene>
    <name evidence="1" type="ORF">JMA39_07335</name>
</gene>
<sequence length="155" mass="16481">MARHLAYWVLLFSLLGQFLLTPAMALPDQLHRLGQVHLQEPLQQSPILFNSELSIVDSSGAVADASATQIDSSLFSNQLFSLVAEFGEQVSASLCEASCQMLSSGHCTSHSSCAPGLASMGILSLKQNIGQGRVDGPSWPVKTVKLHVVTPPPIA</sequence>
<keyword evidence="2" id="KW-1185">Reference proteome</keyword>
<protein>
    <submittedName>
        <fullName evidence="1">Uncharacterized protein</fullName>
    </submittedName>
</protein>
<evidence type="ECO:0000313" key="2">
    <source>
        <dbReference type="Proteomes" id="UP000604898"/>
    </source>
</evidence>
<reference evidence="1 2" key="1">
    <citation type="submission" date="2021-01" db="EMBL/GenBank/DDBJ databases">
        <title>Genome sequence of Shewanella schlegeliana JCM 11561.</title>
        <authorList>
            <person name="Zhang H."/>
            <person name="Li C."/>
        </authorList>
    </citation>
    <scope>NUCLEOTIDE SEQUENCE [LARGE SCALE GENOMIC DNA]</scope>
    <source>
        <strain evidence="1 2">JCM 11561</strain>
    </source>
</reference>
<evidence type="ECO:0000313" key="1">
    <source>
        <dbReference type="EMBL" id="MBL4912951.1"/>
    </source>
</evidence>
<comment type="caution">
    <text evidence="1">The sequence shown here is derived from an EMBL/GenBank/DDBJ whole genome shotgun (WGS) entry which is preliminary data.</text>
</comment>
<dbReference type="EMBL" id="JAESVD010000003">
    <property type="protein sequence ID" value="MBL4912951.1"/>
    <property type="molecule type" value="Genomic_DNA"/>
</dbReference>